<dbReference type="RefSeq" id="WP_318107558.1">
    <property type="nucleotide sequence ID" value="NZ_CP137573.1"/>
</dbReference>
<dbReference type="InterPro" id="IPR000182">
    <property type="entry name" value="GNAT_dom"/>
</dbReference>
<evidence type="ECO:0000256" key="2">
    <source>
        <dbReference type="ARBA" id="ARBA00023315"/>
    </source>
</evidence>
<dbReference type="EMBL" id="CP137573">
    <property type="protein sequence ID" value="WOX25118.1"/>
    <property type="molecule type" value="Genomic_DNA"/>
</dbReference>
<sequence>MIRPATAEDLDAIAALHRAARATYYRDRLPEDAYDGPSELARSRAAWATAVAEGRVLCAVRDGEIAGVAAHGVRDGVAHLGQLHVAPAHWRRGVGTELHRACVDAWRAGGVTTVRLDVYEHNTRAQAFYAAHGWEVDPDVPRASTHLVLRLTLAPSEEWDAARPR</sequence>
<dbReference type="SUPFAM" id="SSF55729">
    <property type="entry name" value="Acyl-CoA N-acyltransferases (Nat)"/>
    <property type="match status" value="1"/>
</dbReference>
<evidence type="ECO:0000313" key="4">
    <source>
        <dbReference type="EMBL" id="WOX25118.1"/>
    </source>
</evidence>
<evidence type="ECO:0000259" key="3">
    <source>
        <dbReference type="PROSITE" id="PS51186"/>
    </source>
</evidence>
<dbReference type="InterPro" id="IPR050832">
    <property type="entry name" value="Bact_Acetyltransf"/>
</dbReference>
<reference evidence="4 5" key="1">
    <citation type="submission" date="2023-10" db="EMBL/GenBank/DDBJ databases">
        <title>The genome sequence of Streptomyces sp. HUAS YS2.</title>
        <authorList>
            <person name="Mo P."/>
        </authorList>
    </citation>
    <scope>NUCLEOTIDE SEQUENCE [LARGE SCALE GENOMIC DNA]</scope>
    <source>
        <strain evidence="4 5">HUAS YS2</strain>
    </source>
</reference>
<dbReference type="PANTHER" id="PTHR43877">
    <property type="entry name" value="AMINOALKYLPHOSPHONATE N-ACETYLTRANSFERASE-RELATED-RELATED"/>
    <property type="match status" value="1"/>
</dbReference>
<keyword evidence="1" id="KW-0808">Transferase</keyword>
<name>A0ABZ0M034_9ACTN</name>
<dbReference type="InterPro" id="IPR016181">
    <property type="entry name" value="Acyl_CoA_acyltransferase"/>
</dbReference>
<protein>
    <submittedName>
        <fullName evidence="4">GNAT family N-acetyltransferase</fullName>
    </submittedName>
</protein>
<feature type="domain" description="N-acetyltransferase" evidence="3">
    <location>
        <begin position="1"/>
        <end position="154"/>
    </location>
</feature>
<keyword evidence="2" id="KW-0012">Acyltransferase</keyword>
<evidence type="ECO:0000313" key="5">
    <source>
        <dbReference type="Proteomes" id="UP001301731"/>
    </source>
</evidence>
<evidence type="ECO:0000256" key="1">
    <source>
        <dbReference type="ARBA" id="ARBA00022679"/>
    </source>
</evidence>
<gene>
    <name evidence="4" type="ORF">R2D22_28525</name>
</gene>
<dbReference type="PROSITE" id="PS51186">
    <property type="entry name" value="GNAT"/>
    <property type="match status" value="1"/>
</dbReference>
<dbReference type="Gene3D" id="3.40.630.30">
    <property type="match status" value="1"/>
</dbReference>
<dbReference type="Pfam" id="PF00583">
    <property type="entry name" value="Acetyltransf_1"/>
    <property type="match status" value="1"/>
</dbReference>
<organism evidence="4 5">
    <name type="scientific">Streptomyces solicathayae</name>
    <dbReference type="NCBI Taxonomy" id="3081768"/>
    <lineage>
        <taxon>Bacteria</taxon>
        <taxon>Bacillati</taxon>
        <taxon>Actinomycetota</taxon>
        <taxon>Actinomycetes</taxon>
        <taxon>Kitasatosporales</taxon>
        <taxon>Streptomycetaceae</taxon>
        <taxon>Streptomyces</taxon>
    </lineage>
</organism>
<keyword evidence="5" id="KW-1185">Reference proteome</keyword>
<proteinExistence type="predicted"/>
<dbReference type="Proteomes" id="UP001301731">
    <property type="component" value="Chromosome"/>
</dbReference>
<accession>A0ABZ0M034</accession>
<dbReference type="CDD" id="cd04301">
    <property type="entry name" value="NAT_SF"/>
    <property type="match status" value="1"/>
</dbReference>